<dbReference type="STRING" id="234267.Acid_0699"/>
<evidence type="ECO:0000256" key="9">
    <source>
        <dbReference type="ARBA" id="ARBA00023136"/>
    </source>
</evidence>
<dbReference type="GO" id="GO:0015031">
    <property type="term" value="P:protein transport"/>
    <property type="evidence" value="ECO:0007669"/>
    <property type="project" value="UniProtKB-KW"/>
</dbReference>
<sequence length="379" mass="40117">MYLIGDSTVEERKHAEECAACQAKIASLALPLSGFRGAVRTWSDQVSARDRAAELRWTVIPASDHLERLLLPAVMDVPWYRSLWSGIRDLFQPELPPLDITSKPVLVSNIWGQYGRQKKSWVMSVAMQSAFAALVFTVALTPTVRRKITGEPMALVAPDVSAYQPQAAPKKDRTAGGGGGGDRSPLPASKGRAPRFALKQFTPPLAVVANLDPKLSMDPTLIGPPELQPPNVNMSQFGDPLGRIGPASNGPGSGGGIGSGKGGGVGSGVGPGFGPGEGGAIGGGVFRMGGGVSAPSLLSKVEPEYSEEARKAKYQGTVLLYVEVDTNGRAQNMRVLHSLGLGLDEKAMEAVKKWRFRPGMKDGKPVTVVATVEVNFRLL</sequence>
<dbReference type="PANTHER" id="PTHR33446">
    <property type="entry name" value="PROTEIN TONB-RELATED"/>
    <property type="match status" value="1"/>
</dbReference>
<evidence type="ECO:0000256" key="8">
    <source>
        <dbReference type="ARBA" id="ARBA00022989"/>
    </source>
</evidence>
<keyword evidence="8" id="KW-1133">Transmembrane helix</keyword>
<evidence type="ECO:0000256" key="5">
    <source>
        <dbReference type="ARBA" id="ARBA00022519"/>
    </source>
</evidence>
<evidence type="ECO:0000256" key="7">
    <source>
        <dbReference type="ARBA" id="ARBA00022927"/>
    </source>
</evidence>
<keyword evidence="9" id="KW-0472">Membrane</keyword>
<dbReference type="GO" id="GO:0055085">
    <property type="term" value="P:transmembrane transport"/>
    <property type="evidence" value="ECO:0007669"/>
    <property type="project" value="InterPro"/>
</dbReference>
<dbReference type="Gene3D" id="3.30.1150.10">
    <property type="match status" value="1"/>
</dbReference>
<dbReference type="NCBIfam" id="TIGR01352">
    <property type="entry name" value="tonB_Cterm"/>
    <property type="match status" value="1"/>
</dbReference>
<evidence type="ECO:0000256" key="6">
    <source>
        <dbReference type="ARBA" id="ARBA00022692"/>
    </source>
</evidence>
<gene>
    <name evidence="12" type="ordered locus">Acid_0699</name>
</gene>
<dbReference type="eggNOG" id="COG0810">
    <property type="taxonomic scope" value="Bacteria"/>
</dbReference>
<dbReference type="InterPro" id="IPR051045">
    <property type="entry name" value="TonB-dependent_transducer"/>
</dbReference>
<dbReference type="SUPFAM" id="SSF74653">
    <property type="entry name" value="TolA/TonB C-terminal domain"/>
    <property type="match status" value="1"/>
</dbReference>
<keyword evidence="7" id="KW-0653">Protein transport</keyword>
<protein>
    <submittedName>
        <fullName evidence="12">TonB family protein</fullName>
    </submittedName>
</protein>
<evidence type="ECO:0000256" key="2">
    <source>
        <dbReference type="ARBA" id="ARBA00006555"/>
    </source>
</evidence>
<dbReference type="EMBL" id="CP000473">
    <property type="protein sequence ID" value="ABJ81700.1"/>
    <property type="molecule type" value="Genomic_DNA"/>
</dbReference>
<dbReference type="AlphaFoldDB" id="Q02B66"/>
<keyword evidence="4" id="KW-1003">Cell membrane</keyword>
<comment type="similarity">
    <text evidence="2">Belongs to the TonB family.</text>
</comment>
<evidence type="ECO:0000256" key="4">
    <source>
        <dbReference type="ARBA" id="ARBA00022475"/>
    </source>
</evidence>
<name>Q02B66_SOLUE</name>
<dbReference type="InParanoid" id="Q02B66"/>
<feature type="compositionally biased region" description="Gly residues" evidence="10">
    <location>
        <begin position="251"/>
        <end position="271"/>
    </location>
</feature>
<feature type="domain" description="TonB C-terminal" evidence="11">
    <location>
        <begin position="290"/>
        <end position="379"/>
    </location>
</feature>
<organism evidence="12">
    <name type="scientific">Solibacter usitatus (strain Ellin6076)</name>
    <dbReference type="NCBI Taxonomy" id="234267"/>
    <lineage>
        <taxon>Bacteria</taxon>
        <taxon>Pseudomonadati</taxon>
        <taxon>Acidobacteriota</taxon>
        <taxon>Terriglobia</taxon>
        <taxon>Bryobacterales</taxon>
        <taxon>Solibacteraceae</taxon>
        <taxon>Candidatus Solibacter</taxon>
    </lineage>
</organism>
<evidence type="ECO:0000256" key="1">
    <source>
        <dbReference type="ARBA" id="ARBA00004383"/>
    </source>
</evidence>
<dbReference type="PROSITE" id="PS52015">
    <property type="entry name" value="TONB_CTD"/>
    <property type="match status" value="1"/>
</dbReference>
<accession>Q02B66</accession>
<keyword evidence="3" id="KW-0813">Transport</keyword>
<evidence type="ECO:0000259" key="11">
    <source>
        <dbReference type="PROSITE" id="PS52015"/>
    </source>
</evidence>
<feature type="region of interest" description="Disordered" evidence="10">
    <location>
        <begin position="164"/>
        <end position="191"/>
    </location>
</feature>
<dbReference type="KEGG" id="sus:Acid_0699"/>
<dbReference type="InterPro" id="IPR006260">
    <property type="entry name" value="TonB/TolA_C"/>
</dbReference>
<reference evidence="12" key="1">
    <citation type="submission" date="2006-10" db="EMBL/GenBank/DDBJ databases">
        <title>Complete sequence of Solibacter usitatus Ellin6076.</title>
        <authorList>
            <consortium name="US DOE Joint Genome Institute"/>
            <person name="Copeland A."/>
            <person name="Lucas S."/>
            <person name="Lapidus A."/>
            <person name="Barry K."/>
            <person name="Detter J.C."/>
            <person name="Glavina del Rio T."/>
            <person name="Hammon N."/>
            <person name="Israni S."/>
            <person name="Dalin E."/>
            <person name="Tice H."/>
            <person name="Pitluck S."/>
            <person name="Thompson L.S."/>
            <person name="Brettin T."/>
            <person name="Bruce D."/>
            <person name="Han C."/>
            <person name="Tapia R."/>
            <person name="Gilna P."/>
            <person name="Schmutz J."/>
            <person name="Larimer F."/>
            <person name="Land M."/>
            <person name="Hauser L."/>
            <person name="Kyrpides N."/>
            <person name="Mikhailova N."/>
            <person name="Janssen P.H."/>
            <person name="Kuske C.R."/>
            <person name="Richardson P."/>
        </authorList>
    </citation>
    <scope>NUCLEOTIDE SEQUENCE</scope>
    <source>
        <strain evidence="12">Ellin6076</strain>
    </source>
</reference>
<dbReference type="InterPro" id="IPR037682">
    <property type="entry name" value="TonB_C"/>
</dbReference>
<evidence type="ECO:0000256" key="10">
    <source>
        <dbReference type="SAM" id="MobiDB-lite"/>
    </source>
</evidence>
<proteinExistence type="inferred from homology"/>
<feature type="region of interest" description="Disordered" evidence="10">
    <location>
        <begin position="240"/>
        <end position="271"/>
    </location>
</feature>
<dbReference type="HOGENOM" id="CLU_061791_0_0_0"/>
<evidence type="ECO:0000313" key="12">
    <source>
        <dbReference type="EMBL" id="ABJ81700.1"/>
    </source>
</evidence>
<evidence type="ECO:0000256" key="3">
    <source>
        <dbReference type="ARBA" id="ARBA00022448"/>
    </source>
</evidence>
<keyword evidence="6" id="KW-0812">Transmembrane</keyword>
<dbReference type="Pfam" id="PF03544">
    <property type="entry name" value="TonB_C"/>
    <property type="match status" value="1"/>
</dbReference>
<keyword evidence="5" id="KW-0997">Cell inner membrane</keyword>
<comment type="subcellular location">
    <subcellularLocation>
        <location evidence="1">Cell inner membrane</location>
        <topology evidence="1">Single-pass membrane protein</topology>
        <orientation evidence="1">Periplasmic side</orientation>
    </subcellularLocation>
</comment>
<dbReference type="GO" id="GO:0005886">
    <property type="term" value="C:plasma membrane"/>
    <property type="evidence" value="ECO:0007669"/>
    <property type="project" value="UniProtKB-SubCell"/>
</dbReference>